<dbReference type="FunFam" id="2.30.30.870:FF:000002">
    <property type="entry name" value="Protein pelota homolog"/>
    <property type="match status" value="1"/>
</dbReference>
<comment type="function">
    <text evidence="9">May function in recognizing stalled ribosomes, interact with stem-loop structures in stalled mRNA molecules, and effect endonucleolytic cleavage of the mRNA. May play a role in the release non-functional ribosomes and degradation of damaged mRNAs. Has endoribonuclease activity.</text>
</comment>
<dbReference type="InterPro" id="IPR023521">
    <property type="entry name" value="Pelota_arc"/>
</dbReference>
<keyword evidence="6 9" id="KW-0479">Metal-binding</keyword>
<evidence type="ECO:0000313" key="12">
    <source>
        <dbReference type="Proteomes" id="UP000050535"/>
    </source>
</evidence>
<reference evidence="12" key="1">
    <citation type="submission" date="2013-11" db="EMBL/GenBank/DDBJ databases">
        <authorList>
            <person name="Hoang H.T."/>
            <person name="Killian M.L."/>
            <person name="Madson D.M."/>
            <person name="Arruda P.H.E."/>
            <person name="Sun D."/>
            <person name="Schwartz K.J."/>
            <person name="Yoon K."/>
        </authorList>
    </citation>
    <scope>NUCLEOTIDE SEQUENCE [LARGE SCALE GENOMIC DNA]</scope>
    <source>
        <strain evidence="12">CDK2</strain>
    </source>
</reference>
<evidence type="ECO:0000256" key="3">
    <source>
        <dbReference type="ARBA" id="ARBA00009504"/>
    </source>
</evidence>
<dbReference type="Gene3D" id="3.30.420.60">
    <property type="entry name" value="eRF1 domain 2"/>
    <property type="match status" value="1"/>
</dbReference>
<evidence type="ECO:0000256" key="6">
    <source>
        <dbReference type="ARBA" id="ARBA00022723"/>
    </source>
</evidence>
<dbReference type="EMBL" id="LGUC01000001">
    <property type="protein sequence ID" value="KPN31808.1"/>
    <property type="molecule type" value="Genomic_DNA"/>
</dbReference>
<comment type="subcellular location">
    <subcellularLocation>
        <location evidence="2 9">Cytoplasm</location>
    </subcellularLocation>
</comment>
<dbReference type="GO" id="GO:0005737">
    <property type="term" value="C:cytoplasm"/>
    <property type="evidence" value="ECO:0007669"/>
    <property type="project" value="UniProtKB-SubCell"/>
</dbReference>
<evidence type="ECO:0000256" key="5">
    <source>
        <dbReference type="ARBA" id="ARBA00022722"/>
    </source>
</evidence>
<dbReference type="AlphaFoldDB" id="A0A0P7GCS3"/>
<dbReference type="Pfam" id="PF03465">
    <property type="entry name" value="eRF1_3"/>
    <property type="match status" value="1"/>
</dbReference>
<dbReference type="PANTHER" id="PTHR10853">
    <property type="entry name" value="PELOTA"/>
    <property type="match status" value="1"/>
</dbReference>
<dbReference type="NCBIfam" id="TIGR00111">
    <property type="entry name" value="pelota"/>
    <property type="match status" value="1"/>
</dbReference>
<evidence type="ECO:0000256" key="1">
    <source>
        <dbReference type="ARBA" id="ARBA00001968"/>
    </source>
</evidence>
<dbReference type="SUPFAM" id="SSF53137">
    <property type="entry name" value="Translational machinery components"/>
    <property type="match status" value="1"/>
</dbReference>
<sequence length="356" mass="39715">MRIVQRGHGAEGRDRVTLVPETVDDLWHLSHVLEPGDLVEGDTTRRIQRNDDQMRDTGGEREHLHVTLEVEDVEFARFANRLRVGGVIQHCSMEDQIGLHHTINVETHEELTIEKFLKPDQRDRIEEAAEATDAPDVAIATVEEGEAYVHTVQQYGTDEYVSLTAPTGKGEYAQPRDRLFEELGSALQHVDAEAIIMAGPGFTKRDALDYLTEEYPEVAEKVTTTVDTSGAGDRGVHEVLKRGAVEEVQDQTRIARESELIDELTERIATGEQATYGVEETAEAAEFGAVETLLVVDDRLRTERQDEGDWERDANEIIETVEQKGGDVVVFSSEFAPGEQLSNLGGIAALLRYRIQ</sequence>
<dbReference type="GO" id="GO:0070481">
    <property type="term" value="P:nuclear-transcribed mRNA catabolic process, non-stop decay"/>
    <property type="evidence" value="ECO:0007669"/>
    <property type="project" value="InterPro"/>
</dbReference>
<organism evidence="11 12">
    <name type="scientific">Halolamina pelagica</name>
    <dbReference type="NCBI Taxonomy" id="699431"/>
    <lineage>
        <taxon>Archaea</taxon>
        <taxon>Methanobacteriati</taxon>
        <taxon>Methanobacteriota</taxon>
        <taxon>Stenosarchaea group</taxon>
        <taxon>Halobacteria</taxon>
        <taxon>Halobacteriales</taxon>
        <taxon>Haloferacaceae</taxon>
    </lineage>
</organism>
<dbReference type="InterPro" id="IPR004405">
    <property type="entry name" value="TF_pelota"/>
</dbReference>
<feature type="domain" description="eRF1/Pelota-like N-terminal" evidence="10">
    <location>
        <begin position="1"/>
        <end position="130"/>
    </location>
</feature>
<evidence type="ECO:0000313" key="11">
    <source>
        <dbReference type="EMBL" id="KPN31808.1"/>
    </source>
</evidence>
<evidence type="ECO:0000256" key="8">
    <source>
        <dbReference type="ARBA" id="ARBA00022801"/>
    </source>
</evidence>
<gene>
    <name evidence="9" type="primary">pelA</name>
    <name evidence="11" type="ORF">SY89_02561</name>
</gene>
<comment type="subunit">
    <text evidence="9">Monomer.</text>
</comment>
<dbReference type="PANTHER" id="PTHR10853:SF0">
    <property type="entry name" value="PROTEIN PELOTA HOMOLOG"/>
    <property type="match status" value="1"/>
</dbReference>
<keyword evidence="12" id="KW-1185">Reference proteome</keyword>
<evidence type="ECO:0000259" key="10">
    <source>
        <dbReference type="SMART" id="SM01194"/>
    </source>
</evidence>
<evidence type="ECO:0000256" key="7">
    <source>
        <dbReference type="ARBA" id="ARBA00022759"/>
    </source>
</evidence>
<dbReference type="OrthoDB" id="31300at2157"/>
<evidence type="ECO:0000256" key="2">
    <source>
        <dbReference type="ARBA" id="ARBA00004496"/>
    </source>
</evidence>
<dbReference type="InterPro" id="IPR005141">
    <property type="entry name" value="eRF1_2"/>
</dbReference>
<dbReference type="InterPro" id="IPR029064">
    <property type="entry name" value="Ribosomal_eL30-like_sf"/>
</dbReference>
<comment type="domain">
    <text evidence="9">The N-terminal domain has the RNA-binding Sm fold. It harbors the endoribonuclease activity.</text>
</comment>
<dbReference type="InterPro" id="IPR042226">
    <property type="entry name" value="eFR1_2_sf"/>
</dbReference>
<dbReference type="SUPFAM" id="SSF55315">
    <property type="entry name" value="L30e-like"/>
    <property type="match status" value="1"/>
</dbReference>
<dbReference type="SMART" id="SM01194">
    <property type="entry name" value="eRF1_1"/>
    <property type="match status" value="1"/>
</dbReference>
<name>A0A0P7GCS3_9EURY</name>
<evidence type="ECO:0000256" key="9">
    <source>
        <dbReference type="HAMAP-Rule" id="MF_01853"/>
    </source>
</evidence>
<keyword evidence="8 9" id="KW-0378">Hydrolase</keyword>
<dbReference type="GO" id="GO:0071025">
    <property type="term" value="P:RNA surveillance"/>
    <property type="evidence" value="ECO:0007669"/>
    <property type="project" value="InterPro"/>
</dbReference>
<dbReference type="Gene3D" id="2.30.30.870">
    <property type="entry name" value="Pelota, domain A"/>
    <property type="match status" value="1"/>
</dbReference>
<comment type="similarity">
    <text evidence="3 9">Belongs to the eukaryotic release factor 1 family. Pelota subfamily.</text>
</comment>
<dbReference type="RefSeq" id="WP_054584275.1">
    <property type="nucleotide sequence ID" value="NZ_LGUC01000001.1"/>
</dbReference>
<dbReference type="Proteomes" id="UP000050535">
    <property type="component" value="Unassembled WGS sequence"/>
</dbReference>
<dbReference type="Gene3D" id="3.30.1330.30">
    <property type="match status" value="1"/>
</dbReference>
<dbReference type="GO" id="GO:0070651">
    <property type="term" value="P:nonfunctional rRNA decay"/>
    <property type="evidence" value="ECO:0007669"/>
    <property type="project" value="TreeGrafter"/>
</dbReference>
<dbReference type="HAMAP" id="MF_01853">
    <property type="entry name" value="PelO"/>
    <property type="match status" value="1"/>
</dbReference>
<dbReference type="InterPro" id="IPR058547">
    <property type="entry name" value="Pelota_N"/>
</dbReference>
<dbReference type="Pfam" id="PF03464">
    <property type="entry name" value="eRF1_2"/>
    <property type="match status" value="1"/>
</dbReference>
<dbReference type="InterPro" id="IPR005142">
    <property type="entry name" value="eRF1_3"/>
</dbReference>
<dbReference type="InterPro" id="IPR038069">
    <property type="entry name" value="Pelota/DOM34_N"/>
</dbReference>
<dbReference type="SUPFAM" id="SSF159065">
    <property type="entry name" value="Dom34/Pelota N-terminal domain-like"/>
    <property type="match status" value="1"/>
</dbReference>
<comment type="caution">
    <text evidence="11">The sequence shown here is derived from an EMBL/GenBank/DDBJ whole genome shotgun (WGS) entry which is preliminary data.</text>
</comment>
<dbReference type="STRING" id="699431.SY89_02561"/>
<dbReference type="GO" id="GO:0070966">
    <property type="term" value="P:nuclear-transcribed mRNA catabolic process, no-go decay"/>
    <property type="evidence" value="ECO:0007669"/>
    <property type="project" value="InterPro"/>
</dbReference>
<dbReference type="PATRIC" id="fig|699431.3.peg.2626"/>
<dbReference type="GO" id="GO:0016787">
    <property type="term" value="F:hydrolase activity"/>
    <property type="evidence" value="ECO:0007669"/>
    <property type="project" value="UniProtKB-KW"/>
</dbReference>
<dbReference type="Pfam" id="PF26356">
    <property type="entry name" value="Pelota_N"/>
    <property type="match status" value="1"/>
</dbReference>
<dbReference type="GO" id="GO:0046872">
    <property type="term" value="F:metal ion binding"/>
    <property type="evidence" value="ECO:0007669"/>
    <property type="project" value="UniProtKB-UniRule"/>
</dbReference>
<accession>A0A0P7GCS3</accession>
<dbReference type="GO" id="GO:0004519">
    <property type="term" value="F:endonuclease activity"/>
    <property type="evidence" value="ECO:0007669"/>
    <property type="project" value="UniProtKB-UniRule"/>
</dbReference>
<keyword evidence="4 9" id="KW-0963">Cytoplasm</keyword>
<dbReference type="InterPro" id="IPR005140">
    <property type="entry name" value="eRF1_Pelota-like_N"/>
</dbReference>
<keyword evidence="5 9" id="KW-0540">Nuclease</keyword>
<evidence type="ECO:0000256" key="4">
    <source>
        <dbReference type="ARBA" id="ARBA00022490"/>
    </source>
</evidence>
<keyword evidence="7 9" id="KW-0255">Endonuclease</keyword>
<dbReference type="GO" id="GO:0032790">
    <property type="term" value="P:ribosome disassembly"/>
    <property type="evidence" value="ECO:0007669"/>
    <property type="project" value="TreeGrafter"/>
</dbReference>
<comment type="cofactor">
    <cofactor evidence="1 9">
        <name>a divalent metal cation</name>
        <dbReference type="ChEBI" id="CHEBI:60240"/>
    </cofactor>
</comment>
<proteinExistence type="inferred from homology"/>
<dbReference type="EC" id="3.1.-.-" evidence="9"/>
<protein>
    <recommendedName>
        <fullName evidence="9">Protein pelota homolog</fullName>
        <ecNumber evidence="9">3.1.-.-</ecNumber>
    </recommendedName>
</protein>